<keyword evidence="3" id="KW-1185">Reference proteome</keyword>
<feature type="non-terminal residue" evidence="2">
    <location>
        <position position="92"/>
    </location>
</feature>
<proteinExistence type="predicted"/>
<protein>
    <submittedName>
        <fullName evidence="2">5888_t:CDS:1</fullName>
    </submittedName>
</protein>
<comment type="caution">
    <text evidence="2">The sequence shown here is derived from an EMBL/GenBank/DDBJ whole genome shotgun (WGS) entry which is preliminary data.</text>
</comment>
<dbReference type="AlphaFoldDB" id="A0A9N9IHQ6"/>
<evidence type="ECO:0000256" key="1">
    <source>
        <dbReference type="SAM" id="MobiDB-lite"/>
    </source>
</evidence>
<evidence type="ECO:0000313" key="3">
    <source>
        <dbReference type="Proteomes" id="UP000789342"/>
    </source>
</evidence>
<reference evidence="2" key="1">
    <citation type="submission" date="2021-06" db="EMBL/GenBank/DDBJ databases">
        <authorList>
            <person name="Kallberg Y."/>
            <person name="Tangrot J."/>
            <person name="Rosling A."/>
        </authorList>
    </citation>
    <scope>NUCLEOTIDE SEQUENCE</scope>
    <source>
        <strain evidence="2">CL551</strain>
    </source>
</reference>
<sequence>MSSRSITPLSDIPLSRHVAITNSKGRVISVVSENFLGGSTSSPPSSGTEYIPSSKPPEDAQSEVLSEVSTIEASSYSAHVAPRGRKDILYPS</sequence>
<evidence type="ECO:0000313" key="2">
    <source>
        <dbReference type="EMBL" id="CAG8736755.1"/>
    </source>
</evidence>
<gene>
    <name evidence="2" type="ORF">AMORRO_LOCUS14430</name>
</gene>
<dbReference type="Proteomes" id="UP000789342">
    <property type="component" value="Unassembled WGS sequence"/>
</dbReference>
<feature type="region of interest" description="Disordered" evidence="1">
    <location>
        <begin position="36"/>
        <end position="61"/>
    </location>
</feature>
<organism evidence="2 3">
    <name type="scientific">Acaulospora morrowiae</name>
    <dbReference type="NCBI Taxonomy" id="94023"/>
    <lineage>
        <taxon>Eukaryota</taxon>
        <taxon>Fungi</taxon>
        <taxon>Fungi incertae sedis</taxon>
        <taxon>Mucoromycota</taxon>
        <taxon>Glomeromycotina</taxon>
        <taxon>Glomeromycetes</taxon>
        <taxon>Diversisporales</taxon>
        <taxon>Acaulosporaceae</taxon>
        <taxon>Acaulospora</taxon>
    </lineage>
</organism>
<name>A0A9N9IHQ6_9GLOM</name>
<feature type="compositionally biased region" description="Low complexity" evidence="1">
    <location>
        <begin position="37"/>
        <end position="48"/>
    </location>
</feature>
<accession>A0A9N9IHQ6</accession>
<dbReference type="EMBL" id="CAJVPV010028562">
    <property type="protein sequence ID" value="CAG8736755.1"/>
    <property type="molecule type" value="Genomic_DNA"/>
</dbReference>